<keyword evidence="2" id="KW-1185">Reference proteome</keyword>
<evidence type="ECO:0000313" key="2">
    <source>
        <dbReference type="Proteomes" id="UP000652219"/>
    </source>
</evidence>
<gene>
    <name evidence="1" type="ORF">CSOJ01_11683</name>
</gene>
<evidence type="ECO:0000313" key="1">
    <source>
        <dbReference type="EMBL" id="KAF6802322.1"/>
    </source>
</evidence>
<sequence length="152" mass="15866">MRAGALPTGNGKDTLLSDSFAFLVGVYLSKYIAHRRSSAVGLHPYRTCTNITFGRRRGTIPVGFMGVGGPHRLAALVGGPGVAEFLITCIRPVQPAASTNAKYPVILSTLRPWPSVPPSGLYGVLAAVGHMGGRARDVIVSEEALGAVAANR</sequence>
<name>A0A8H6MMK0_9PEZI</name>
<proteinExistence type="predicted"/>
<dbReference type="Proteomes" id="UP000652219">
    <property type="component" value="Unassembled WGS sequence"/>
</dbReference>
<organism evidence="1 2">
    <name type="scientific">Colletotrichum sojae</name>
    <dbReference type="NCBI Taxonomy" id="2175907"/>
    <lineage>
        <taxon>Eukaryota</taxon>
        <taxon>Fungi</taxon>
        <taxon>Dikarya</taxon>
        <taxon>Ascomycota</taxon>
        <taxon>Pezizomycotina</taxon>
        <taxon>Sordariomycetes</taxon>
        <taxon>Hypocreomycetidae</taxon>
        <taxon>Glomerellales</taxon>
        <taxon>Glomerellaceae</taxon>
        <taxon>Colletotrichum</taxon>
        <taxon>Colletotrichum orchidearum species complex</taxon>
    </lineage>
</organism>
<protein>
    <submittedName>
        <fullName evidence="1">Uncharacterized protein</fullName>
    </submittedName>
</protein>
<comment type="caution">
    <text evidence="1">The sequence shown here is derived from an EMBL/GenBank/DDBJ whole genome shotgun (WGS) entry which is preliminary data.</text>
</comment>
<dbReference type="EMBL" id="WIGN01000277">
    <property type="protein sequence ID" value="KAF6802322.1"/>
    <property type="molecule type" value="Genomic_DNA"/>
</dbReference>
<dbReference type="AlphaFoldDB" id="A0A8H6MMK0"/>
<reference evidence="1 2" key="1">
    <citation type="journal article" date="2020" name="Phytopathology">
        <title>Genome Sequence Resources of Colletotrichum truncatum, C. plurivorum, C. musicola, and C. sojae: Four Species Pathogenic to Soybean (Glycine max).</title>
        <authorList>
            <person name="Rogerio F."/>
            <person name="Boufleur T.R."/>
            <person name="Ciampi-Guillardi M."/>
            <person name="Sukno S.A."/>
            <person name="Thon M.R."/>
            <person name="Massola Junior N.S."/>
            <person name="Baroncelli R."/>
        </authorList>
    </citation>
    <scope>NUCLEOTIDE SEQUENCE [LARGE SCALE GENOMIC DNA]</scope>
    <source>
        <strain evidence="1 2">LFN0009</strain>
    </source>
</reference>
<accession>A0A8H6MMK0</accession>